<evidence type="ECO:0000313" key="4">
    <source>
        <dbReference type="Proteomes" id="UP001152519"/>
    </source>
</evidence>
<dbReference type="AlphaFoldDB" id="A0A9W4GS28"/>
<evidence type="ECO:0000259" key="2">
    <source>
        <dbReference type="Pfam" id="PF17775"/>
    </source>
</evidence>
<feature type="domain" description="YchJ-like middle NTF2-like" evidence="2">
    <location>
        <begin position="29"/>
        <end position="121"/>
    </location>
</feature>
<dbReference type="Proteomes" id="UP001152519">
    <property type="component" value="Unassembled WGS sequence"/>
</dbReference>
<evidence type="ECO:0000256" key="1">
    <source>
        <dbReference type="HAMAP-Rule" id="MF_00612"/>
    </source>
</evidence>
<protein>
    <recommendedName>
        <fullName evidence="1">UPF0225 protein SCOCK_260032</fullName>
    </recommendedName>
</protein>
<dbReference type="Gene3D" id="3.10.450.50">
    <property type="match status" value="1"/>
</dbReference>
<keyword evidence="4" id="KW-1185">Reference proteome</keyword>
<dbReference type="InterPro" id="IPR048469">
    <property type="entry name" value="YchJ-like_M"/>
</dbReference>
<dbReference type="InterPro" id="IPR023006">
    <property type="entry name" value="YchJ-like"/>
</dbReference>
<dbReference type="PANTHER" id="PTHR33747">
    <property type="entry name" value="UPF0225 PROTEIN SCO1677"/>
    <property type="match status" value="1"/>
</dbReference>
<dbReference type="InterPro" id="IPR032710">
    <property type="entry name" value="NTF2-like_dom_sf"/>
</dbReference>
<proteinExistence type="inferred from homology"/>
<dbReference type="Pfam" id="PF17775">
    <property type="entry name" value="YchJ_M-like"/>
    <property type="match status" value="1"/>
</dbReference>
<reference evidence="3" key="1">
    <citation type="submission" date="2021-05" db="EMBL/GenBank/DDBJ databases">
        <authorList>
            <person name="Arsene-Ploetze F."/>
        </authorList>
    </citation>
    <scope>NUCLEOTIDE SEQUENCE</scope>
    <source>
        <strain evidence="3">DSM 42138</strain>
    </source>
</reference>
<accession>A0A9W4GS28</accession>
<sequence length="129" mass="14048">MPAPCPCGLPAAYDDCCGALHAGRGAAVTAEQLMRSRYSAFAVRDAGYLLRSWHSSTRPRELAFDRDVRWTGLEILGSTGGSAFHTEGTVEFRAHYRSGGAAGEQHEDSRFVREDGNWVYVGEAARPGR</sequence>
<dbReference type="SUPFAM" id="SSF54427">
    <property type="entry name" value="NTF2-like"/>
    <property type="match status" value="1"/>
</dbReference>
<gene>
    <name evidence="3" type="ORF">SCOCK_260032</name>
</gene>
<name>A0A9W4GS28_9ACTN</name>
<comment type="caution">
    <text evidence="3">The sequence shown here is derived from an EMBL/GenBank/DDBJ whole genome shotgun (WGS) entry which is preliminary data.</text>
</comment>
<evidence type="ECO:0000313" key="3">
    <source>
        <dbReference type="EMBL" id="CAG6394338.1"/>
    </source>
</evidence>
<dbReference type="PANTHER" id="PTHR33747:SF1">
    <property type="entry name" value="ADENYLATE CYCLASE-ASSOCIATED CAP C-TERMINAL DOMAIN-CONTAINING PROTEIN"/>
    <property type="match status" value="1"/>
</dbReference>
<organism evidence="3 4">
    <name type="scientific">Actinacidiphila cocklensis</name>
    <dbReference type="NCBI Taxonomy" id="887465"/>
    <lineage>
        <taxon>Bacteria</taxon>
        <taxon>Bacillati</taxon>
        <taxon>Actinomycetota</taxon>
        <taxon>Actinomycetes</taxon>
        <taxon>Kitasatosporales</taxon>
        <taxon>Streptomycetaceae</taxon>
        <taxon>Actinacidiphila</taxon>
    </lineage>
</organism>
<dbReference type="HAMAP" id="MF_00612">
    <property type="entry name" value="UPF0225"/>
    <property type="match status" value="1"/>
</dbReference>
<comment type="similarity">
    <text evidence="1">Belongs to the UPF0225 family.</text>
</comment>
<dbReference type="EMBL" id="CAJSLV010000055">
    <property type="protein sequence ID" value="CAG6394338.1"/>
    <property type="molecule type" value="Genomic_DNA"/>
</dbReference>